<dbReference type="eggNOG" id="KOG2419">
    <property type="taxonomic scope" value="Eukaryota"/>
</dbReference>
<feature type="modified residue" description="Pyruvic acid (Ser); by autocatalysis" evidence="12">
    <location>
        <position position="997"/>
    </location>
</feature>
<dbReference type="FunFam" id="1.10.238.10:FF:000445">
    <property type="entry name" value="Phosphatidylserine decarboxylase proenzyme 2"/>
    <property type="match status" value="1"/>
</dbReference>
<dbReference type="SUPFAM" id="SSF49562">
    <property type="entry name" value="C2 domain (Calcium/lipid-binding domain, CaLB)"/>
    <property type="match status" value="2"/>
</dbReference>
<dbReference type="InterPro" id="IPR018247">
    <property type="entry name" value="EF_Hand_1_Ca_BS"/>
</dbReference>
<keyword evidence="2 12" id="KW-0444">Lipid biosynthesis</keyword>
<dbReference type="Gene3D" id="2.60.40.150">
    <property type="entry name" value="C2 domain"/>
    <property type="match status" value="2"/>
</dbReference>
<comment type="catalytic activity">
    <reaction evidence="12">
        <text>a 1,2-diacyl-sn-glycero-3-phospho-L-serine + H(+) = a 1,2-diacyl-sn-glycero-3-phosphoethanolamine + CO2</text>
        <dbReference type="Rhea" id="RHEA:20828"/>
        <dbReference type="ChEBI" id="CHEBI:15378"/>
        <dbReference type="ChEBI" id="CHEBI:16526"/>
        <dbReference type="ChEBI" id="CHEBI:57262"/>
        <dbReference type="ChEBI" id="CHEBI:64612"/>
        <dbReference type="EC" id="4.1.1.65"/>
    </reaction>
</comment>
<dbReference type="Pfam" id="PF00168">
    <property type="entry name" value="C2"/>
    <property type="match status" value="2"/>
</dbReference>
<comment type="subunit">
    <text evidence="12">Heterodimer of a large membrane-associated beta subunit and a small pyruvoyl-containing alpha subunit. Interacts with pstB2. This interaction may be a means to structurally tether the donor membrane (ER) harboring PstB2 to acceptor membranes (Golgi/endosomes) harboring PSD2 during PtdSer transport to the site of PtdEtn synthesis.</text>
</comment>
<name>U4LW98_PYROM</name>
<evidence type="ECO:0000256" key="10">
    <source>
        <dbReference type="ARBA" id="ARBA00023264"/>
    </source>
</evidence>
<dbReference type="PROSITE" id="PS50222">
    <property type="entry name" value="EF_HAND_2"/>
    <property type="match status" value="1"/>
</dbReference>
<keyword evidence="7 12" id="KW-0865">Zymogen</keyword>
<dbReference type="GO" id="GO:0000139">
    <property type="term" value="C:Golgi membrane"/>
    <property type="evidence" value="ECO:0007669"/>
    <property type="project" value="UniProtKB-SubCell"/>
</dbReference>
<evidence type="ECO:0000256" key="2">
    <source>
        <dbReference type="ARBA" id="ARBA00022516"/>
    </source>
</evidence>
<comment type="pathway">
    <text evidence="1">Lipid metabolism.</text>
</comment>
<dbReference type="EMBL" id="HF936058">
    <property type="protein sequence ID" value="CCX33421.1"/>
    <property type="molecule type" value="Genomic_DNA"/>
</dbReference>
<dbReference type="Gene3D" id="1.10.238.10">
    <property type="entry name" value="EF-hand"/>
    <property type="match status" value="1"/>
</dbReference>
<comment type="domain">
    <text evidence="12">The C2 domains have an essential, but non-catalytic function. They may facilitate interactions with other proteins and are required for lipid transport function.</text>
</comment>
<comment type="cofactor">
    <cofactor evidence="12">
        <name>pyruvate</name>
        <dbReference type="ChEBI" id="CHEBI:15361"/>
    </cofactor>
    <text evidence="12">Binds 1 pyruvoyl group covalently per subunit.</text>
</comment>
<evidence type="ECO:0000256" key="1">
    <source>
        <dbReference type="ARBA" id="ARBA00005189"/>
    </source>
</evidence>
<dbReference type="GO" id="GO:0016540">
    <property type="term" value="P:protein autoprocessing"/>
    <property type="evidence" value="ECO:0007669"/>
    <property type="project" value="UniProtKB-UniRule"/>
</dbReference>
<feature type="region of interest" description="Disordered" evidence="13">
    <location>
        <begin position="182"/>
        <end position="250"/>
    </location>
</feature>
<feature type="compositionally biased region" description="Low complexity" evidence="13">
    <location>
        <begin position="210"/>
        <end position="223"/>
    </location>
</feature>
<comment type="function">
    <text evidence="12">Catalyzes the formation of phosphatidylethanolamine (PtdEtn) from phosphatidylserine (PtdSer). Plays a central role in phospholipid metabolism and in the interorganelle trafficking of phosphatidylserine.</text>
</comment>
<reference evidence="16 17" key="1">
    <citation type="journal article" date="2013" name="PLoS Genet.">
        <title>The genome and development-dependent transcriptomes of Pyronema confluens: a window into fungal evolution.</title>
        <authorList>
            <person name="Traeger S."/>
            <person name="Altegoer F."/>
            <person name="Freitag M."/>
            <person name="Gabaldon T."/>
            <person name="Kempken F."/>
            <person name="Kumar A."/>
            <person name="Marcet-Houben M."/>
            <person name="Poggeler S."/>
            <person name="Stajich J.E."/>
            <person name="Nowrousian M."/>
        </authorList>
    </citation>
    <scope>NUCLEOTIDE SEQUENCE [LARGE SCALE GENOMIC DNA]</scope>
    <source>
        <strain evidence="17">CBS 100304</strain>
        <tissue evidence="16">Vegetative mycelium</tissue>
    </source>
</reference>
<keyword evidence="12" id="KW-0333">Golgi apparatus</keyword>
<organism evidence="16 17">
    <name type="scientific">Pyronema omphalodes (strain CBS 100304)</name>
    <name type="common">Pyronema confluens</name>
    <dbReference type="NCBI Taxonomy" id="1076935"/>
    <lineage>
        <taxon>Eukaryota</taxon>
        <taxon>Fungi</taxon>
        <taxon>Dikarya</taxon>
        <taxon>Ascomycota</taxon>
        <taxon>Pezizomycotina</taxon>
        <taxon>Pezizomycetes</taxon>
        <taxon>Pezizales</taxon>
        <taxon>Pyronemataceae</taxon>
        <taxon>Pyronema</taxon>
    </lineage>
</organism>
<feature type="domain" description="C2" evidence="14">
    <location>
        <begin position="14"/>
        <end position="134"/>
    </location>
</feature>
<dbReference type="GO" id="GO:0005509">
    <property type="term" value="F:calcium ion binding"/>
    <property type="evidence" value="ECO:0007669"/>
    <property type="project" value="InterPro"/>
</dbReference>
<feature type="region of interest" description="Disordered" evidence="13">
    <location>
        <begin position="1"/>
        <end position="30"/>
    </location>
</feature>
<keyword evidence="9 12" id="KW-0456">Lyase</keyword>
<evidence type="ECO:0000259" key="15">
    <source>
        <dbReference type="PROSITE" id="PS50222"/>
    </source>
</evidence>
<dbReference type="InterPro" id="IPR033177">
    <property type="entry name" value="PSD-B"/>
</dbReference>
<evidence type="ECO:0000256" key="13">
    <source>
        <dbReference type="SAM" id="MobiDB-lite"/>
    </source>
</evidence>
<dbReference type="HAMAP" id="MF_00663">
    <property type="entry name" value="PS_decarb_PSD_B_type2"/>
    <property type="match status" value="1"/>
</dbReference>
<dbReference type="UniPathway" id="UPA00558">
    <property type="reaction ID" value="UER00616"/>
</dbReference>
<feature type="chain" id="PRO_5023306925" description="Phosphatidylserine decarboxylase 2 beta chain" evidence="12">
    <location>
        <begin position="1"/>
        <end position="996"/>
    </location>
</feature>
<feature type="active site" description="Charge relay system; for autoendoproteolytic cleavage activity" evidence="12">
    <location>
        <position position="997"/>
    </location>
</feature>
<comment type="pathway">
    <text evidence="12">Phospholipid metabolism; phosphatidylethanolamine biosynthesis; phosphatidylethanolamine from CDP-diacylglycerol: step 2/2.</text>
</comment>
<dbReference type="InterPro" id="IPR002048">
    <property type="entry name" value="EF_hand_dom"/>
</dbReference>
<sequence length="1070" mass="119111">MVLLSIPSRLSGRSKQTSPVTSRSGSPKAMNDSSLVLKVSVNQGRNLAPKDKNGFSDPFLVVQWSDYRFQTEVQSKTLDPVWNDTFNMPLNGASDLASIECVCWDKDRFGKDYMGEFAVRLDEVFTGGKISETRWFPLKSSRKKAGVSGEIQLTFELVDSAAEAVTAADIYGKWQTWHSAFVQPPSPNSADEDPLSRDLGDTEDDDADESTSSSASSTSPTPSEIARGKPLKRTKSKKSDKGKKDVKSTSYQLNGGSDVVGVIFLEISSVTDLPPEKNVTRTGFDMDPFVVVSLGKKTFRTKHIRHCLNPVYDEKMLFQVLRHEQNYSLSFTVIDKDKFSSNDFVAETTFPVQTIQTTQPVADPKTGLYWFTEPTEDLNPPSPLPSGVASASRSKFRLPLSRSNSGASLAAPPKGRELAHRGSTKSLRSFTEPPSGADDAPIVPPSPTRMIAADNIEYDLMPYSIPLPLKNKERWEGKHSPELHFKVKYVPYPALRQQFWRHMLRQYDSDDSGMISRVELTTMLDTLGSTLHESTITSFFERFEEANEAESLEATELTIDQAVICLEDQLIALSQKSNKHMLGLNIPRLSIHGSKSVSGDAESVKSFTDIDSECPTPITATTPTHLSRNQSTLSFQQQREDAQQLDNELEFDSKSEEHVIQIRECPLCHQPRMNKRSEMDIVCHLATCASQDWRQVDKLVMGGFVTSSQAQRKWYSKVISKIGYGGYKLGADSANILVQDRITGQIQEERMSVYVRLGIRLLYRGLGGSSMEKKKIRKLLAALSVKQGKKFDSPESARDIKGFINFHQLDLSEVLRPLEEFKTFNEFFYRELKPGARPCSAPDNQKVIVSPADCRCVTFNRIDDATRIWIKGREFTVKRLLGDAYPEDTKRFEKGALGIFRLAPQDYHRFHIPVDGIMGEPKLIKGEYYTVNPMAIRSALDVYGENVRVCVPIDSAEHGRVMVICVGAMMVGSTVITAKPGPVSRTDELGYFQFGGSTIVLLFEPGRMVFDGDLIDNSNTALETLVRVGMSVGHSPEIDAVEERMQEGDVTAQDLSDARRRIGGSLAADS</sequence>
<feature type="compositionally biased region" description="Basic and acidic residues" evidence="13">
    <location>
        <begin position="237"/>
        <end position="247"/>
    </location>
</feature>
<dbReference type="InterPro" id="IPR003817">
    <property type="entry name" value="PS_Dcarbxylase"/>
</dbReference>
<dbReference type="CDD" id="cd04039">
    <property type="entry name" value="C2_PSD"/>
    <property type="match status" value="1"/>
</dbReference>
<dbReference type="NCBIfam" id="TIGR00163">
    <property type="entry name" value="PS_decarb"/>
    <property type="match status" value="1"/>
</dbReference>
<dbReference type="OrthoDB" id="67700at2759"/>
<keyword evidence="6 12" id="KW-0472">Membrane</keyword>
<feature type="domain" description="EF-hand" evidence="15">
    <location>
        <begin position="495"/>
        <end position="530"/>
    </location>
</feature>
<protein>
    <recommendedName>
        <fullName evidence="12">Phosphatidylserine decarboxylase proenzyme 2</fullName>
        <ecNumber evidence="12">4.1.1.65</ecNumber>
    </recommendedName>
    <component>
        <recommendedName>
            <fullName evidence="12">Phosphatidylserine decarboxylase 2 beta chain</fullName>
        </recommendedName>
    </component>
    <component>
        <recommendedName>
            <fullName evidence="12">Phosphatidylserine decarboxylase 2 alpha chain</fullName>
        </recommendedName>
    </component>
</protein>
<evidence type="ECO:0000313" key="17">
    <source>
        <dbReference type="Proteomes" id="UP000018144"/>
    </source>
</evidence>
<evidence type="ECO:0000256" key="11">
    <source>
        <dbReference type="ARBA" id="ARBA00023317"/>
    </source>
</evidence>
<keyword evidence="17" id="KW-1185">Reference proteome</keyword>
<feature type="region of interest" description="Disordered" evidence="13">
    <location>
        <begin position="399"/>
        <end position="446"/>
    </location>
</feature>
<feature type="domain" description="C2" evidence="14">
    <location>
        <begin position="240"/>
        <end position="365"/>
    </location>
</feature>
<dbReference type="InterPro" id="IPR011992">
    <property type="entry name" value="EF-hand-dom_pair"/>
</dbReference>
<dbReference type="InterPro" id="IPR000008">
    <property type="entry name" value="C2_dom"/>
</dbReference>
<evidence type="ECO:0000259" key="14">
    <source>
        <dbReference type="PROSITE" id="PS50004"/>
    </source>
</evidence>
<dbReference type="PROSITE" id="PS50004">
    <property type="entry name" value="C2"/>
    <property type="match status" value="2"/>
</dbReference>
<keyword evidence="5 12" id="KW-0443">Lipid metabolism</keyword>
<dbReference type="SUPFAM" id="SSF47473">
    <property type="entry name" value="EF-hand"/>
    <property type="match status" value="1"/>
</dbReference>
<evidence type="ECO:0000256" key="9">
    <source>
        <dbReference type="ARBA" id="ARBA00023239"/>
    </source>
</evidence>
<feature type="site" description="Cleavage (non-hydrolytic); by autocatalysis" evidence="12">
    <location>
        <begin position="996"/>
        <end position="997"/>
    </location>
</feature>
<dbReference type="GO" id="GO:0006646">
    <property type="term" value="P:phosphatidylethanolamine biosynthetic process"/>
    <property type="evidence" value="ECO:0007669"/>
    <property type="project" value="UniProtKB-UniRule"/>
</dbReference>
<keyword evidence="8 12" id="KW-0594">Phospholipid biosynthesis</keyword>
<dbReference type="PANTHER" id="PTHR10067">
    <property type="entry name" value="PHOSPHATIDYLSERINE DECARBOXYLASE"/>
    <property type="match status" value="1"/>
</dbReference>
<evidence type="ECO:0000256" key="4">
    <source>
        <dbReference type="ARBA" id="ARBA00022837"/>
    </source>
</evidence>
<dbReference type="Proteomes" id="UP000018144">
    <property type="component" value="Unassembled WGS sequence"/>
</dbReference>
<dbReference type="EC" id="4.1.1.65" evidence="12"/>
<dbReference type="GO" id="GO:0004609">
    <property type="term" value="F:phosphatidylserine decarboxylase activity"/>
    <property type="evidence" value="ECO:0007669"/>
    <property type="project" value="UniProtKB-UniRule"/>
</dbReference>
<dbReference type="OMA" id="TCASRDW"/>
<feature type="active site" description="Schiff-base intermediate with substrate; via pyruvic acid; for decarboxylase activity" evidence="12">
    <location>
        <position position="997"/>
    </location>
</feature>
<comment type="subcellular location">
    <subcellularLocation>
        <location evidence="12">Golgi apparatus membrane</location>
        <topology evidence="12">Peripheral membrane protein</topology>
        <orientation evidence="12">Cytoplasmic side</orientation>
    </subcellularLocation>
    <subcellularLocation>
        <location evidence="12">Endosome membrane</location>
        <topology evidence="12">Peripheral membrane protein</topology>
        <orientation evidence="12">Cytoplasmic side</orientation>
    </subcellularLocation>
</comment>
<proteinExistence type="inferred from homology"/>
<keyword evidence="11 12" id="KW-0670">Pyruvate</keyword>
<feature type="active site" description="Charge relay system; for autoendoproteolytic cleavage activity" evidence="12">
    <location>
        <position position="853"/>
    </location>
</feature>
<dbReference type="SMART" id="SM00239">
    <property type="entry name" value="C2"/>
    <property type="match status" value="2"/>
</dbReference>
<feature type="chain" id="PRO_5023306924" description="Phosphatidylserine decarboxylase 2 alpha chain" evidence="12">
    <location>
        <begin position="997"/>
        <end position="1070"/>
    </location>
</feature>
<accession>U4LW98</accession>
<dbReference type="STRING" id="1076935.U4LW98"/>
<evidence type="ECO:0000256" key="12">
    <source>
        <dbReference type="HAMAP-Rule" id="MF_03209"/>
    </source>
</evidence>
<dbReference type="InterPro" id="IPR033179">
    <property type="entry name" value="PSD_type2_pro"/>
</dbReference>
<gene>
    <name evidence="12" type="primary">PSD2</name>
    <name evidence="16" type="ORF">PCON_01102</name>
</gene>
<keyword evidence="4" id="KW-0106">Calcium</keyword>
<evidence type="ECO:0000256" key="7">
    <source>
        <dbReference type="ARBA" id="ARBA00023145"/>
    </source>
</evidence>
<dbReference type="GO" id="GO:0005795">
    <property type="term" value="C:Golgi stack"/>
    <property type="evidence" value="ECO:0007669"/>
    <property type="project" value="UniProtKB-UniRule"/>
</dbReference>
<keyword evidence="3 12" id="KW-0210">Decarboxylase</keyword>
<evidence type="ECO:0000256" key="5">
    <source>
        <dbReference type="ARBA" id="ARBA00023098"/>
    </source>
</evidence>
<evidence type="ECO:0000256" key="8">
    <source>
        <dbReference type="ARBA" id="ARBA00023209"/>
    </source>
</evidence>
<dbReference type="GO" id="GO:0010008">
    <property type="term" value="C:endosome membrane"/>
    <property type="evidence" value="ECO:0007669"/>
    <property type="project" value="UniProtKB-SubCell"/>
</dbReference>
<feature type="active site" description="Charge relay system; for autoendoproteolytic cleavage activity" evidence="12">
    <location>
        <position position="911"/>
    </location>
</feature>
<dbReference type="AlphaFoldDB" id="U4LW98"/>
<dbReference type="Pfam" id="PF02666">
    <property type="entry name" value="PS_Dcarbxylase"/>
    <property type="match status" value="1"/>
</dbReference>
<evidence type="ECO:0000256" key="6">
    <source>
        <dbReference type="ARBA" id="ARBA00023136"/>
    </source>
</evidence>
<dbReference type="InterPro" id="IPR035892">
    <property type="entry name" value="C2_domain_sf"/>
</dbReference>
<comment type="PTM">
    <text evidence="12">Is synthesized initially as an inactive proenzyme. Formation of the active enzyme involves a self-maturation process in which the active site pyruvoyl group is generated from an internal serine residue via an autocatalytic post-translational modification. Two non-identical subunits are generated from the proenzyme in this reaction, and the pyruvate is formed at the N-terminus of the alpha chain, which is derived from the carboxyl end of the proenzyme. The autoendoproteolytic cleavage occurs by a canonical serine protease mechanism, in which the side chain hydroxyl group of the serine supplies its oxygen atom to form the C-terminus of the beta chain, while the remainder of the serine residue undergoes an oxidative deamination to produce ammonia and the pyruvoyl prosthetic group on the alpha chain. During this reaction, the Ser that is part of the protease active site of the proenzyme becomes the pyruvoyl prosthetic group, which constitutes an essential element of the active site of the mature decarboxylase.</text>
</comment>
<feature type="compositionally biased region" description="Polar residues" evidence="13">
    <location>
        <begin position="11"/>
        <end position="25"/>
    </location>
</feature>
<keyword evidence="10 12" id="KW-1208">Phospholipid metabolism</keyword>
<dbReference type="PROSITE" id="PS00018">
    <property type="entry name" value="EF_HAND_1"/>
    <property type="match status" value="1"/>
</dbReference>
<keyword evidence="12" id="KW-0967">Endosome</keyword>
<dbReference type="PANTHER" id="PTHR10067:SF17">
    <property type="entry name" value="PHOSPHATIDYLSERINE DECARBOXYLASE PROENZYME 2"/>
    <property type="match status" value="1"/>
</dbReference>
<evidence type="ECO:0000256" key="3">
    <source>
        <dbReference type="ARBA" id="ARBA00022793"/>
    </source>
</evidence>
<evidence type="ECO:0000313" key="16">
    <source>
        <dbReference type="EMBL" id="CCX33421.1"/>
    </source>
</evidence>
<comment type="similarity">
    <text evidence="12">Belongs to the phosphatidylserine decarboxylase family. PSD-B subfamily. Eukaryotic type II sub-subfamily.</text>
</comment>